<comment type="caution">
    <text evidence="2">The sequence shown here is derived from an EMBL/GenBank/DDBJ whole genome shotgun (WGS) entry which is preliminary data.</text>
</comment>
<reference evidence="2 3" key="1">
    <citation type="submission" date="2023-09" db="EMBL/GenBank/DDBJ databases">
        <authorList>
            <person name="Rey-Velasco X."/>
        </authorList>
    </citation>
    <scope>NUCLEOTIDE SEQUENCE [LARGE SCALE GENOMIC DNA]</scope>
    <source>
        <strain evidence="2 3">W332</strain>
    </source>
</reference>
<proteinExistence type="predicted"/>
<evidence type="ECO:0000313" key="2">
    <source>
        <dbReference type="EMBL" id="MDT0558324.1"/>
    </source>
</evidence>
<evidence type="ECO:0000256" key="1">
    <source>
        <dbReference type="SAM" id="Phobius"/>
    </source>
</evidence>
<feature type="transmembrane region" description="Helical" evidence="1">
    <location>
        <begin position="12"/>
        <end position="29"/>
    </location>
</feature>
<feature type="transmembrane region" description="Helical" evidence="1">
    <location>
        <begin position="93"/>
        <end position="113"/>
    </location>
</feature>
<dbReference type="RefSeq" id="WP_311427098.1">
    <property type="nucleotide sequence ID" value="NZ_JAVRIA010000003.1"/>
</dbReference>
<organism evidence="2 3">
    <name type="scientific">Microcosmobacter mediterraneus</name>
    <dbReference type="NCBI Taxonomy" id="3075607"/>
    <lineage>
        <taxon>Bacteria</taxon>
        <taxon>Pseudomonadati</taxon>
        <taxon>Bacteroidota</taxon>
        <taxon>Flavobacteriia</taxon>
        <taxon>Flavobacteriales</taxon>
        <taxon>Flavobacteriaceae</taxon>
        <taxon>Microcosmobacter</taxon>
    </lineage>
</organism>
<sequence length="147" mass="17879">MNYRKNKLKIVIPLSIICFTIFNKWWYVVPVDAPKSFMYGFPLISVSEGWHTSMSLQIFLLEYFINYLLFFVVTLLLTFYFDRFIMEIRFSRVWIVPLYFISVIIIVLNIYVASMTENIIKVKRDFEIEIQKTGFNFIWQNRDREHM</sequence>
<gene>
    <name evidence="2" type="ORF">RM697_06690</name>
</gene>
<feature type="transmembrane region" description="Helical" evidence="1">
    <location>
        <begin position="63"/>
        <end position="81"/>
    </location>
</feature>
<accession>A0ABU2YJH9</accession>
<name>A0ABU2YJH9_9FLAO</name>
<evidence type="ECO:0000313" key="3">
    <source>
        <dbReference type="Proteomes" id="UP001259492"/>
    </source>
</evidence>
<keyword evidence="1" id="KW-0812">Transmembrane</keyword>
<protein>
    <submittedName>
        <fullName evidence="2">Uncharacterized protein</fullName>
    </submittedName>
</protein>
<dbReference type="EMBL" id="JAVRIA010000003">
    <property type="protein sequence ID" value="MDT0558324.1"/>
    <property type="molecule type" value="Genomic_DNA"/>
</dbReference>
<dbReference type="Proteomes" id="UP001259492">
    <property type="component" value="Unassembled WGS sequence"/>
</dbReference>
<keyword evidence="3" id="KW-1185">Reference proteome</keyword>
<keyword evidence="1" id="KW-0472">Membrane</keyword>
<keyword evidence="1" id="KW-1133">Transmembrane helix</keyword>